<keyword evidence="1 2" id="KW-0727">SH2 domain</keyword>
<dbReference type="GO" id="GO:0046935">
    <property type="term" value="F:1-phosphatidylinositol-3-kinase regulator activity"/>
    <property type="evidence" value="ECO:0007669"/>
    <property type="project" value="TreeGrafter"/>
</dbReference>
<dbReference type="Proteomes" id="UP000025227">
    <property type="component" value="Unplaced"/>
</dbReference>
<evidence type="ECO:0000259" key="4">
    <source>
        <dbReference type="PROSITE" id="PS50001"/>
    </source>
</evidence>
<sequence length="435" mass="49172">MAVGQLSDQIWYWGNVDKSAVTEIMQDQPEGTFMVRDASSPGDYTLTVRFGGCTKLVRIHVYKGRCGFALESLTHDSVVSLIEFYRTRSLKCYNAQLDVCLKYPLPRRKNSVWGTDAPSVSSSVSPPVPAFNPDWELRLGLERLRICQTSVDRAARLFDAVHEEKKMADDLHYEYTQAIVDLERKVKQLEDVLSTLQSCRESNDETDPKRVHTFKANSELVEMGIKKLKEEREFVVDRRAKVAKIIEDLEQASAHAKERLVSCHNTRNQSYADLYKKGVPKQKLGETIEHATSMLEKESLQASELLADISLTWEPANYLVNDPSKEAAAALILRARARRLEKTPNQTTDGIFLIRPSASQANKLVLSVLHGERLSHCLIGQTSQGWGFDNGGVYFVTIGDFVRYYAHTSLEEHNSEIKTTLTMPALYDSFFSKVL</sequence>
<dbReference type="PRINTS" id="PR00678">
    <property type="entry name" value="PI3KINASEP85"/>
</dbReference>
<protein>
    <submittedName>
        <fullName evidence="6">SH2 domain-containing protein</fullName>
    </submittedName>
</protein>
<feature type="domain" description="SH2" evidence="4">
    <location>
        <begin position="313"/>
        <end position="425"/>
    </location>
</feature>
<dbReference type="Gene3D" id="1.10.287.1490">
    <property type="match status" value="1"/>
</dbReference>
<dbReference type="PRINTS" id="PR00401">
    <property type="entry name" value="SH2DOMAIN"/>
</dbReference>
<evidence type="ECO:0000256" key="3">
    <source>
        <dbReference type="SAM" id="Coils"/>
    </source>
</evidence>
<evidence type="ECO:0000313" key="6">
    <source>
        <dbReference type="WBParaSite" id="HCON_00017820-00001"/>
    </source>
</evidence>
<dbReference type="SMART" id="SM00252">
    <property type="entry name" value="SH2"/>
    <property type="match status" value="2"/>
</dbReference>
<dbReference type="WBParaSite" id="HCON_00017820-00001">
    <property type="protein sequence ID" value="HCON_00017820-00001"/>
    <property type="gene ID" value="HCON_00017820"/>
</dbReference>
<dbReference type="GO" id="GO:0008286">
    <property type="term" value="P:insulin receptor signaling pathway"/>
    <property type="evidence" value="ECO:0007669"/>
    <property type="project" value="TreeGrafter"/>
</dbReference>
<dbReference type="InterPro" id="IPR000980">
    <property type="entry name" value="SH2"/>
</dbReference>
<dbReference type="GO" id="GO:0046854">
    <property type="term" value="P:phosphatidylinositol phosphate biosynthetic process"/>
    <property type="evidence" value="ECO:0007669"/>
    <property type="project" value="TreeGrafter"/>
</dbReference>
<dbReference type="InterPro" id="IPR036860">
    <property type="entry name" value="SH2_dom_sf"/>
</dbReference>
<name>A0A7I4XWU7_HAECO</name>
<evidence type="ECO:0000256" key="2">
    <source>
        <dbReference type="PROSITE-ProRule" id="PRU00191"/>
    </source>
</evidence>
<evidence type="ECO:0000313" key="5">
    <source>
        <dbReference type="Proteomes" id="UP000025227"/>
    </source>
</evidence>
<keyword evidence="3" id="KW-0175">Coiled coil</keyword>
<proteinExistence type="predicted"/>
<organism evidence="5 6">
    <name type="scientific">Haemonchus contortus</name>
    <name type="common">Barber pole worm</name>
    <dbReference type="NCBI Taxonomy" id="6289"/>
    <lineage>
        <taxon>Eukaryota</taxon>
        <taxon>Metazoa</taxon>
        <taxon>Ecdysozoa</taxon>
        <taxon>Nematoda</taxon>
        <taxon>Chromadorea</taxon>
        <taxon>Rhabditida</taxon>
        <taxon>Rhabditina</taxon>
        <taxon>Rhabditomorpha</taxon>
        <taxon>Strongyloidea</taxon>
        <taxon>Trichostrongylidae</taxon>
        <taxon>Haemonchus</taxon>
    </lineage>
</organism>
<dbReference type="Gene3D" id="3.30.505.10">
    <property type="entry name" value="SH2 domain"/>
    <property type="match status" value="2"/>
</dbReference>
<dbReference type="PROSITE" id="PS50001">
    <property type="entry name" value="SH2"/>
    <property type="match status" value="2"/>
</dbReference>
<accession>A0A7I4XWU7</accession>
<evidence type="ECO:0000256" key="1">
    <source>
        <dbReference type="ARBA" id="ARBA00022999"/>
    </source>
</evidence>
<reference evidence="6" key="1">
    <citation type="submission" date="2020-12" db="UniProtKB">
        <authorList>
            <consortium name="WormBaseParasite"/>
        </authorList>
    </citation>
    <scope>IDENTIFICATION</scope>
    <source>
        <strain evidence="6">MHco3</strain>
    </source>
</reference>
<feature type="coiled-coil region" evidence="3">
    <location>
        <begin position="172"/>
        <end position="199"/>
    </location>
</feature>
<dbReference type="AlphaFoldDB" id="A0A7I4XWU7"/>
<feature type="domain" description="SH2" evidence="4">
    <location>
        <begin position="11"/>
        <end position="105"/>
    </location>
</feature>
<dbReference type="GO" id="GO:0005942">
    <property type="term" value="C:phosphatidylinositol 3-kinase complex"/>
    <property type="evidence" value="ECO:0007669"/>
    <property type="project" value="TreeGrafter"/>
</dbReference>
<dbReference type="SUPFAM" id="SSF55550">
    <property type="entry name" value="SH2 domain"/>
    <property type="match status" value="2"/>
</dbReference>
<dbReference type="PANTHER" id="PTHR10155">
    <property type="entry name" value="PHOSPHATIDYLINOSITOL 3-KINASE REGULATORY SUBUNIT"/>
    <property type="match status" value="1"/>
</dbReference>
<dbReference type="OMA" id="KICHING"/>
<dbReference type="FunFam" id="3.30.505.10:FF:000104">
    <property type="entry name" value="Phosphoinositide 3-kinase adapter subunit"/>
    <property type="match status" value="1"/>
</dbReference>
<dbReference type="OrthoDB" id="3175255at2759"/>
<dbReference type="PANTHER" id="PTHR10155:SF10">
    <property type="entry name" value="PI3K21B, ISOFORM B"/>
    <property type="match status" value="1"/>
</dbReference>
<keyword evidence="5" id="KW-1185">Reference proteome</keyword>
<dbReference type="Pfam" id="PF00017">
    <property type="entry name" value="SH2"/>
    <property type="match status" value="2"/>
</dbReference>